<dbReference type="SUPFAM" id="SSF52540">
    <property type="entry name" value="P-loop containing nucleoside triphosphate hydrolases"/>
    <property type="match status" value="1"/>
</dbReference>
<keyword evidence="5" id="KW-0547">Nucleotide-binding</keyword>
<dbReference type="InterPro" id="IPR050445">
    <property type="entry name" value="Bact_polysacc_biosynth/exp"/>
</dbReference>
<keyword evidence="4 10" id="KW-0812">Transmembrane</keyword>
<evidence type="ECO:0000256" key="10">
    <source>
        <dbReference type="SAM" id="Phobius"/>
    </source>
</evidence>
<dbReference type="CDD" id="cd05387">
    <property type="entry name" value="BY-kinase"/>
    <property type="match status" value="1"/>
</dbReference>
<keyword evidence="3" id="KW-1003">Cell membrane</keyword>
<dbReference type="Pfam" id="PF02706">
    <property type="entry name" value="Wzz"/>
    <property type="match status" value="1"/>
</dbReference>
<dbReference type="InterPro" id="IPR005702">
    <property type="entry name" value="Wzc-like_C"/>
</dbReference>
<protein>
    <submittedName>
        <fullName evidence="12">Capsular exopolysaccharide synthesis family protein</fullName>
    </submittedName>
</protein>
<dbReference type="PANTHER" id="PTHR32309:SF13">
    <property type="entry name" value="FERRIC ENTEROBACTIN TRANSPORT PROTEIN FEPE"/>
    <property type="match status" value="1"/>
</dbReference>
<dbReference type="Pfam" id="PF10609">
    <property type="entry name" value="ParA"/>
    <property type="match status" value="1"/>
</dbReference>
<accession>A0ABU1UDB3</accession>
<feature type="compositionally biased region" description="Polar residues" evidence="9">
    <location>
        <begin position="492"/>
        <end position="502"/>
    </location>
</feature>
<dbReference type="PANTHER" id="PTHR32309">
    <property type="entry name" value="TYROSINE-PROTEIN KINASE"/>
    <property type="match status" value="1"/>
</dbReference>
<dbReference type="InterPro" id="IPR033756">
    <property type="entry name" value="YlxH/NBP35"/>
</dbReference>
<evidence type="ECO:0000256" key="7">
    <source>
        <dbReference type="ARBA" id="ARBA00022989"/>
    </source>
</evidence>
<reference evidence="12 13" key="1">
    <citation type="submission" date="2023-07" db="EMBL/GenBank/DDBJ databases">
        <title>Sorghum-associated microbial communities from plants grown in Nebraska, USA.</title>
        <authorList>
            <person name="Schachtman D."/>
        </authorList>
    </citation>
    <scope>NUCLEOTIDE SEQUENCE [LARGE SCALE GENOMIC DNA]</scope>
    <source>
        <strain evidence="12 13">BE167</strain>
    </source>
</reference>
<evidence type="ECO:0000256" key="6">
    <source>
        <dbReference type="ARBA" id="ARBA00022840"/>
    </source>
</evidence>
<evidence type="ECO:0000313" key="13">
    <source>
        <dbReference type="Proteomes" id="UP001252243"/>
    </source>
</evidence>
<dbReference type="InterPro" id="IPR003856">
    <property type="entry name" value="LPS_length_determ_N"/>
</dbReference>
<feature type="transmembrane region" description="Helical" evidence="10">
    <location>
        <begin position="36"/>
        <end position="57"/>
    </location>
</feature>
<gene>
    <name evidence="12" type="ORF">J2X01_002477</name>
</gene>
<evidence type="ECO:0000256" key="2">
    <source>
        <dbReference type="ARBA" id="ARBA00006683"/>
    </source>
</evidence>
<comment type="similarity">
    <text evidence="2">Belongs to the CpsC/CapA family.</text>
</comment>
<dbReference type="Gene3D" id="3.40.50.300">
    <property type="entry name" value="P-loop containing nucleotide triphosphate hydrolases"/>
    <property type="match status" value="1"/>
</dbReference>
<comment type="subcellular location">
    <subcellularLocation>
        <location evidence="1">Cell membrane</location>
        <topology evidence="1">Multi-pass membrane protein</topology>
    </subcellularLocation>
</comment>
<feature type="transmembrane region" description="Helical" evidence="10">
    <location>
        <begin position="197"/>
        <end position="216"/>
    </location>
</feature>
<feature type="domain" description="Polysaccharide chain length determinant N-terminal" evidence="11">
    <location>
        <begin position="23"/>
        <end position="110"/>
    </location>
</feature>
<evidence type="ECO:0000256" key="3">
    <source>
        <dbReference type="ARBA" id="ARBA00022475"/>
    </source>
</evidence>
<keyword evidence="7 10" id="KW-1133">Transmembrane helix</keyword>
<dbReference type="EMBL" id="JAVDVQ010000009">
    <property type="protein sequence ID" value="MDR7083184.1"/>
    <property type="molecule type" value="Genomic_DNA"/>
</dbReference>
<evidence type="ECO:0000313" key="12">
    <source>
        <dbReference type="EMBL" id="MDR7083184.1"/>
    </source>
</evidence>
<dbReference type="Proteomes" id="UP001252243">
    <property type="component" value="Unassembled WGS sequence"/>
</dbReference>
<dbReference type="InterPro" id="IPR027417">
    <property type="entry name" value="P-loop_NTPase"/>
</dbReference>
<name>A0ABU1UDB3_9MICC</name>
<evidence type="ECO:0000256" key="4">
    <source>
        <dbReference type="ARBA" id="ARBA00022692"/>
    </source>
</evidence>
<keyword evidence="6" id="KW-0067">ATP-binding</keyword>
<feature type="region of interest" description="Disordered" evidence="9">
    <location>
        <begin position="472"/>
        <end position="515"/>
    </location>
</feature>
<organism evidence="12 13">
    <name type="scientific">Arthrobacter ginsengisoli</name>
    <dbReference type="NCBI Taxonomy" id="1356565"/>
    <lineage>
        <taxon>Bacteria</taxon>
        <taxon>Bacillati</taxon>
        <taxon>Actinomycetota</taxon>
        <taxon>Actinomycetes</taxon>
        <taxon>Micrococcales</taxon>
        <taxon>Micrococcaceae</taxon>
        <taxon>Arthrobacter</taxon>
    </lineage>
</organism>
<evidence type="ECO:0000256" key="9">
    <source>
        <dbReference type="SAM" id="MobiDB-lite"/>
    </source>
</evidence>
<keyword evidence="13" id="KW-1185">Reference proteome</keyword>
<evidence type="ECO:0000256" key="1">
    <source>
        <dbReference type="ARBA" id="ARBA00004651"/>
    </source>
</evidence>
<evidence type="ECO:0000256" key="5">
    <source>
        <dbReference type="ARBA" id="ARBA00022741"/>
    </source>
</evidence>
<proteinExistence type="inferred from homology"/>
<comment type="caution">
    <text evidence="12">The sequence shown here is derived from an EMBL/GenBank/DDBJ whole genome shotgun (WGS) entry which is preliminary data.</text>
</comment>
<keyword evidence="8 10" id="KW-0472">Membrane</keyword>
<evidence type="ECO:0000256" key="8">
    <source>
        <dbReference type="ARBA" id="ARBA00023136"/>
    </source>
</evidence>
<sequence length="515" mass="54161">MPTIYTWELVLGMEKAFRGVSILELSDYLRVLRRHWVMIAAFSMLGLAVAGAASMAIRPTYTAKTQLFVAIQSSGSVSELQQGNTFSQARVQSYVETVGSPSVLQPVIDRLGLHVSAAELGKNVSASSDSKTVIISISAADPSPVQAAAIAQAVGSSLIDAIEAIESPAEGGKSPVRLSVITPASAPVSPSAPNTRLNLALGLASGLLIGLGLAVLKTVMDTKIRGEADLLRVTDKPILGGISFDSDATKKPLLTQAPAQSPRAESFRQIRTNLQFAHVSHGSKAVLVTSSLPGEGKSTTATNLAIAMAQSGQTVVLIDADLRRPRICDYLGLDSTAGLTTALIGEADVNDLLQPWGEDNLYVLTSGQVPPNPSELLGSEAMKDLIVRLEAAFDAVIIDAPPLLPVTDAAVLAQQVGGVVLVVGATRVRTPELKKSLEALEMVEADLLGLVLNLLPSKGPDAYAYSYYSYDSSQRPLSRPPISASRMEEPARSQSEAMSSTVARGRAFVRGDSRA</sequence>
<evidence type="ECO:0000259" key="11">
    <source>
        <dbReference type="Pfam" id="PF02706"/>
    </source>
</evidence>
<dbReference type="NCBIfam" id="TIGR01007">
    <property type="entry name" value="eps_fam"/>
    <property type="match status" value="1"/>
</dbReference>